<feature type="domain" description="HTH marR-type" evidence="4">
    <location>
        <begin position="28"/>
        <end position="162"/>
    </location>
</feature>
<evidence type="ECO:0000256" key="3">
    <source>
        <dbReference type="ARBA" id="ARBA00023163"/>
    </source>
</evidence>
<dbReference type="PROSITE" id="PS01117">
    <property type="entry name" value="HTH_MARR_1"/>
    <property type="match status" value="1"/>
</dbReference>
<keyword evidence="2" id="KW-0238">DNA-binding</keyword>
<dbReference type="InterPro" id="IPR036390">
    <property type="entry name" value="WH_DNA-bd_sf"/>
</dbReference>
<name>E6QU28_9ZZZZ</name>
<dbReference type="GO" id="GO:0003700">
    <property type="term" value="F:DNA-binding transcription factor activity"/>
    <property type="evidence" value="ECO:0007669"/>
    <property type="project" value="InterPro"/>
</dbReference>
<evidence type="ECO:0000256" key="2">
    <source>
        <dbReference type="ARBA" id="ARBA00023125"/>
    </source>
</evidence>
<sequence>MTLSCLDEFEQRLNTIGQRVNAHPPRQEVMLTRMQFMIHKKLSELMNHNLQPYDLNDTVWTALMMLYSSPDNFIYPSDLSHVIASSRTNVTRLADEMVERGWVSRQGCESDRRKIILTLTPAGLTLVEAILPSQWQLYETIWQEFTAEEKNLLEALEHRFIQSLSKLHANTIPAPSEPAPHRT</sequence>
<dbReference type="Pfam" id="PF12802">
    <property type="entry name" value="MarR_2"/>
    <property type="match status" value="1"/>
</dbReference>
<organism evidence="5">
    <name type="scientific">mine drainage metagenome</name>
    <dbReference type="NCBI Taxonomy" id="410659"/>
    <lineage>
        <taxon>unclassified sequences</taxon>
        <taxon>metagenomes</taxon>
        <taxon>ecological metagenomes</taxon>
    </lineage>
</organism>
<dbReference type="EMBL" id="CABR01000102">
    <property type="protein sequence ID" value="CBI10750.1"/>
    <property type="molecule type" value="Genomic_DNA"/>
</dbReference>
<evidence type="ECO:0000259" key="4">
    <source>
        <dbReference type="PROSITE" id="PS50995"/>
    </source>
</evidence>
<reference evidence="5" key="1">
    <citation type="submission" date="2009-10" db="EMBL/GenBank/DDBJ databases">
        <title>Diversity of trophic interactions inside an arsenic-rich microbial ecosystem.</title>
        <authorList>
            <person name="Bertin P.N."/>
            <person name="Heinrich-Salmeron A."/>
            <person name="Pelletier E."/>
            <person name="Goulhen-Chollet F."/>
            <person name="Arsene-Ploetze F."/>
            <person name="Gallien S."/>
            <person name="Calteau A."/>
            <person name="Vallenet D."/>
            <person name="Casiot C."/>
            <person name="Chane-Woon-Ming B."/>
            <person name="Giloteaux L."/>
            <person name="Barakat M."/>
            <person name="Bonnefoy V."/>
            <person name="Bruneel O."/>
            <person name="Chandler M."/>
            <person name="Cleiss J."/>
            <person name="Duran R."/>
            <person name="Elbaz-Poulichet F."/>
            <person name="Fonknechten N."/>
            <person name="Lauga B."/>
            <person name="Mornico D."/>
            <person name="Ortet P."/>
            <person name="Schaeffer C."/>
            <person name="Siguier P."/>
            <person name="Alexander Thil Smith A."/>
            <person name="Van Dorsselaer A."/>
            <person name="Weissenbach J."/>
            <person name="Medigue C."/>
            <person name="Le Paslier D."/>
        </authorList>
    </citation>
    <scope>NUCLEOTIDE SEQUENCE</scope>
</reference>
<evidence type="ECO:0000313" key="5">
    <source>
        <dbReference type="EMBL" id="CBI10750.1"/>
    </source>
</evidence>
<keyword evidence="3" id="KW-0804">Transcription</keyword>
<dbReference type="InterPro" id="IPR036388">
    <property type="entry name" value="WH-like_DNA-bd_sf"/>
</dbReference>
<dbReference type="Gene3D" id="1.10.10.10">
    <property type="entry name" value="Winged helix-like DNA-binding domain superfamily/Winged helix DNA-binding domain"/>
    <property type="match status" value="1"/>
</dbReference>
<accession>E6QU28</accession>
<dbReference type="GO" id="GO:0003677">
    <property type="term" value="F:DNA binding"/>
    <property type="evidence" value="ECO:0007669"/>
    <property type="project" value="UniProtKB-KW"/>
</dbReference>
<dbReference type="InterPro" id="IPR023187">
    <property type="entry name" value="Tscrpt_reg_MarR-type_CS"/>
</dbReference>
<dbReference type="InterPro" id="IPR000835">
    <property type="entry name" value="HTH_MarR-typ"/>
</dbReference>
<dbReference type="PRINTS" id="PR00598">
    <property type="entry name" value="HTHMARR"/>
</dbReference>
<dbReference type="SUPFAM" id="SSF46785">
    <property type="entry name" value="Winged helix' DNA-binding domain"/>
    <property type="match status" value="1"/>
</dbReference>
<comment type="caution">
    <text evidence="5">The sequence shown here is derived from an EMBL/GenBank/DDBJ whole genome shotgun (WGS) entry which is preliminary data.</text>
</comment>
<dbReference type="PANTHER" id="PTHR42756:SF1">
    <property type="entry name" value="TRANSCRIPTIONAL REPRESSOR OF EMRAB OPERON"/>
    <property type="match status" value="1"/>
</dbReference>
<dbReference type="PROSITE" id="PS50995">
    <property type="entry name" value="HTH_MARR_2"/>
    <property type="match status" value="1"/>
</dbReference>
<dbReference type="PANTHER" id="PTHR42756">
    <property type="entry name" value="TRANSCRIPTIONAL REGULATOR, MARR"/>
    <property type="match status" value="1"/>
</dbReference>
<gene>
    <name evidence="5" type="primary">bzo23</name>
    <name evidence="5" type="ORF">CARN7_1545</name>
</gene>
<dbReference type="AlphaFoldDB" id="E6QU28"/>
<dbReference type="SMART" id="SM00347">
    <property type="entry name" value="HTH_MARR"/>
    <property type="match status" value="1"/>
</dbReference>
<proteinExistence type="predicted"/>
<protein>
    <submittedName>
        <fullName evidence="5">MarR family transcriptional repressor of multidrug resistance pump</fullName>
    </submittedName>
</protein>
<evidence type="ECO:0000256" key="1">
    <source>
        <dbReference type="ARBA" id="ARBA00023015"/>
    </source>
</evidence>
<keyword evidence="1" id="KW-0805">Transcription regulation</keyword>